<reference evidence="13 14" key="1">
    <citation type="submission" date="2015-07" db="EMBL/GenBank/DDBJ databases">
        <title>Whole genome sequence of Herpetosiphon geysericola DSM 7119.</title>
        <authorList>
            <person name="Hemp J."/>
            <person name="Ward L.M."/>
            <person name="Pace L.A."/>
            <person name="Fischer W.W."/>
        </authorList>
    </citation>
    <scope>NUCLEOTIDE SEQUENCE [LARGE SCALE GENOMIC DNA]</scope>
    <source>
        <strain evidence="13 14">DSM 7119</strain>
    </source>
</reference>
<dbReference type="GO" id="GO:0020037">
    <property type="term" value="F:heme binding"/>
    <property type="evidence" value="ECO:0007669"/>
    <property type="project" value="TreeGrafter"/>
</dbReference>
<keyword evidence="14" id="KW-1185">Reference proteome</keyword>
<evidence type="ECO:0000256" key="8">
    <source>
        <dbReference type="ARBA" id="ARBA00022982"/>
    </source>
</evidence>
<evidence type="ECO:0000256" key="1">
    <source>
        <dbReference type="ARBA" id="ARBA00004651"/>
    </source>
</evidence>
<dbReference type="STRING" id="70996.SE18_04480"/>
<evidence type="ECO:0000256" key="10">
    <source>
        <dbReference type="ARBA" id="ARBA00023004"/>
    </source>
</evidence>
<evidence type="ECO:0000256" key="4">
    <source>
        <dbReference type="ARBA" id="ARBA00022475"/>
    </source>
</evidence>
<keyword evidence="11 12" id="KW-0472">Membrane</keyword>
<keyword evidence="10 12" id="KW-0408">Iron</keyword>
<evidence type="ECO:0000256" key="6">
    <source>
        <dbReference type="ARBA" id="ARBA00022692"/>
    </source>
</evidence>
<sequence length="441" mass="47366">MDTLTAARAQMEVSLAFHMVFAALGIGFPLLMVISEGLGLKTGQAHYLALAKKWAKATALTFAIGAVSGTALAFELGLLWPTFMGFAGSIIGSAFTLEGFAFFIEAIFLGLYLYGWKRLSPLAHWLTGIPVAISGMLSGALVVAANAWMQTPVGFDLVDGKAVNVNPLAPFLSPAWLDMALHSTLSCYIATGFAVAGVYAMGMLKGRNDRYHRSALTISLGLATVTALLQPISGHISAQRVAKDQPAKLAAMEALFETQAGAPLLIGGIPDPETGEIHFGIEIPKALSFMATNDFNAELRGLNSFPPDERPNVVIAHIAFQVMVGAGFALIGLGLWFWWRRWLGNLVLSRKLLWALVLGSPLGFLALQAGWIVTEVGRQPWIIYEVMRTRDAVTTVDGVPQVFYLFSLLYIGLASVLVYLLRKLATGYPTDADESEATNAA</sequence>
<dbReference type="GO" id="GO:0016682">
    <property type="term" value="F:oxidoreductase activity, acting on diphenols and related substances as donors, oxygen as acceptor"/>
    <property type="evidence" value="ECO:0007669"/>
    <property type="project" value="TreeGrafter"/>
</dbReference>
<dbReference type="GO" id="GO:0019646">
    <property type="term" value="P:aerobic electron transport chain"/>
    <property type="evidence" value="ECO:0007669"/>
    <property type="project" value="InterPro"/>
</dbReference>
<feature type="transmembrane region" description="Helical" evidence="12">
    <location>
        <begin position="86"/>
        <end position="113"/>
    </location>
</feature>
<feature type="transmembrane region" description="Helical" evidence="12">
    <location>
        <begin position="180"/>
        <end position="202"/>
    </location>
</feature>
<dbReference type="PATRIC" id="fig|70996.4.peg.5381"/>
<feature type="transmembrane region" description="Helical" evidence="12">
    <location>
        <begin position="402"/>
        <end position="421"/>
    </location>
</feature>
<proteinExistence type="inferred from homology"/>
<keyword evidence="6 12" id="KW-0812">Transmembrane</keyword>
<evidence type="ECO:0000313" key="14">
    <source>
        <dbReference type="Proteomes" id="UP000050277"/>
    </source>
</evidence>
<keyword evidence="4 12" id="KW-1003">Cell membrane</keyword>
<dbReference type="PANTHER" id="PTHR30365">
    <property type="entry name" value="CYTOCHROME D UBIQUINOL OXIDASE"/>
    <property type="match status" value="1"/>
</dbReference>
<dbReference type="GO" id="GO:0009055">
    <property type="term" value="F:electron transfer activity"/>
    <property type="evidence" value="ECO:0007669"/>
    <property type="project" value="UniProtKB-UniRule"/>
</dbReference>
<dbReference type="GO" id="GO:0046872">
    <property type="term" value="F:metal ion binding"/>
    <property type="evidence" value="ECO:0007669"/>
    <property type="project" value="UniProtKB-UniRule"/>
</dbReference>
<dbReference type="PIRSF" id="PIRSF006446">
    <property type="entry name" value="Cyt_quinol_oxidase_1"/>
    <property type="match status" value="1"/>
</dbReference>
<dbReference type="EMBL" id="LGKP01000008">
    <property type="protein sequence ID" value="KPL91015.1"/>
    <property type="molecule type" value="Genomic_DNA"/>
</dbReference>
<feature type="transmembrane region" description="Helical" evidence="12">
    <location>
        <begin position="214"/>
        <end position="232"/>
    </location>
</feature>
<dbReference type="GO" id="GO:0005886">
    <property type="term" value="C:plasma membrane"/>
    <property type="evidence" value="ECO:0007669"/>
    <property type="project" value="UniProtKB-SubCell"/>
</dbReference>
<evidence type="ECO:0000256" key="3">
    <source>
        <dbReference type="ARBA" id="ARBA00022448"/>
    </source>
</evidence>
<comment type="similarity">
    <text evidence="2 12">Belongs to the cytochrome ubiquinol oxidase subunit 1 family.</text>
</comment>
<feature type="transmembrane region" description="Helical" evidence="12">
    <location>
        <begin position="314"/>
        <end position="339"/>
    </location>
</feature>
<keyword evidence="5 12" id="KW-0349">Heme</keyword>
<dbReference type="AlphaFoldDB" id="A0A0P6YFR1"/>
<dbReference type="InterPro" id="IPR002585">
    <property type="entry name" value="Cyt-d_ubiquinol_oxidase_su_1"/>
</dbReference>
<accession>A0A0P6YFR1</accession>
<keyword evidence="3 12" id="KW-0813">Transport</keyword>
<evidence type="ECO:0000256" key="9">
    <source>
        <dbReference type="ARBA" id="ARBA00022989"/>
    </source>
</evidence>
<evidence type="ECO:0000313" key="13">
    <source>
        <dbReference type="EMBL" id="KPL91015.1"/>
    </source>
</evidence>
<evidence type="ECO:0000256" key="2">
    <source>
        <dbReference type="ARBA" id="ARBA00009819"/>
    </source>
</evidence>
<dbReference type="PANTHER" id="PTHR30365:SF14">
    <property type="entry name" value="CYTOCHROME BD MENAQUINOL OXIDASE SUBUNIT I-RELATED"/>
    <property type="match status" value="1"/>
</dbReference>
<dbReference type="OrthoDB" id="9807042at2"/>
<feature type="transmembrane region" description="Helical" evidence="12">
    <location>
        <begin position="351"/>
        <end position="373"/>
    </location>
</feature>
<dbReference type="GO" id="GO:0070069">
    <property type="term" value="C:cytochrome complex"/>
    <property type="evidence" value="ECO:0007669"/>
    <property type="project" value="UniProtKB-UniRule"/>
</dbReference>
<organism evidence="13 14">
    <name type="scientific">Herpetosiphon geysericola</name>
    <dbReference type="NCBI Taxonomy" id="70996"/>
    <lineage>
        <taxon>Bacteria</taxon>
        <taxon>Bacillati</taxon>
        <taxon>Chloroflexota</taxon>
        <taxon>Chloroflexia</taxon>
        <taxon>Herpetosiphonales</taxon>
        <taxon>Herpetosiphonaceae</taxon>
        <taxon>Herpetosiphon</taxon>
    </lineage>
</organism>
<evidence type="ECO:0000256" key="11">
    <source>
        <dbReference type="ARBA" id="ARBA00023136"/>
    </source>
</evidence>
<protein>
    <submittedName>
        <fullName evidence="13">Cytochrome BD ubiquinol oxidase subunit I</fullName>
    </submittedName>
</protein>
<feature type="transmembrane region" description="Helical" evidence="12">
    <location>
        <begin position="54"/>
        <end position="74"/>
    </location>
</feature>
<evidence type="ECO:0000256" key="7">
    <source>
        <dbReference type="ARBA" id="ARBA00022723"/>
    </source>
</evidence>
<keyword evidence="9 12" id="KW-1133">Transmembrane helix</keyword>
<comment type="subcellular location">
    <subcellularLocation>
        <location evidence="1">Cell membrane</location>
        <topology evidence="1">Multi-pass membrane protein</topology>
    </subcellularLocation>
</comment>
<comment type="caution">
    <text evidence="13">The sequence shown here is derived from an EMBL/GenBank/DDBJ whole genome shotgun (WGS) entry which is preliminary data.</text>
</comment>
<keyword evidence="8 12" id="KW-0249">Electron transport</keyword>
<feature type="transmembrane region" description="Helical" evidence="12">
    <location>
        <begin position="15"/>
        <end position="34"/>
    </location>
</feature>
<evidence type="ECO:0000256" key="12">
    <source>
        <dbReference type="PIRNR" id="PIRNR006446"/>
    </source>
</evidence>
<gene>
    <name evidence="13" type="ORF">SE18_04480</name>
</gene>
<dbReference type="Proteomes" id="UP000050277">
    <property type="component" value="Unassembled WGS sequence"/>
</dbReference>
<dbReference type="RefSeq" id="WP_054533216.1">
    <property type="nucleotide sequence ID" value="NZ_LGKP01000008.1"/>
</dbReference>
<evidence type="ECO:0000256" key="5">
    <source>
        <dbReference type="ARBA" id="ARBA00022617"/>
    </source>
</evidence>
<dbReference type="Pfam" id="PF01654">
    <property type="entry name" value="Cyt_bd_oxida_I"/>
    <property type="match status" value="1"/>
</dbReference>
<keyword evidence="7 12" id="KW-0479">Metal-binding</keyword>
<name>A0A0P6YFR1_9CHLR</name>
<feature type="transmembrane region" description="Helical" evidence="12">
    <location>
        <begin position="125"/>
        <end position="149"/>
    </location>
</feature>